<dbReference type="InterPro" id="IPR036864">
    <property type="entry name" value="Zn2-C6_fun-type_DNA-bd_sf"/>
</dbReference>
<dbReference type="Gene3D" id="4.10.240.10">
    <property type="entry name" value="Zn(2)-C6 fungal-type DNA-binding domain"/>
    <property type="match status" value="1"/>
</dbReference>
<keyword evidence="6" id="KW-0539">Nucleus</keyword>
<dbReference type="PROSITE" id="PS50048">
    <property type="entry name" value="ZN2_CY6_FUNGAL_2"/>
    <property type="match status" value="1"/>
</dbReference>
<evidence type="ECO:0000256" key="1">
    <source>
        <dbReference type="ARBA" id="ARBA00004123"/>
    </source>
</evidence>
<keyword evidence="10" id="KW-1185">Reference proteome</keyword>
<dbReference type="GeneID" id="70247852"/>
<protein>
    <submittedName>
        <fullName evidence="9">Fungal-specific transcription factor domain-containing protein</fullName>
    </submittedName>
</protein>
<dbReference type="PANTHER" id="PTHR47338">
    <property type="entry name" value="ZN(II)2CYS6 TRANSCRIPTION FACTOR (EUROFUNG)-RELATED"/>
    <property type="match status" value="1"/>
</dbReference>
<dbReference type="RefSeq" id="XP_046065933.1">
    <property type="nucleotide sequence ID" value="XM_046217565.1"/>
</dbReference>
<dbReference type="EMBL" id="JAJTJA010000015">
    <property type="protein sequence ID" value="KAH8689579.1"/>
    <property type="molecule type" value="Genomic_DNA"/>
</dbReference>
<accession>A0AAD4PRR6</accession>
<dbReference type="GO" id="GO:0003677">
    <property type="term" value="F:DNA binding"/>
    <property type="evidence" value="ECO:0007669"/>
    <property type="project" value="UniProtKB-KW"/>
</dbReference>
<feature type="compositionally biased region" description="Polar residues" evidence="7">
    <location>
        <begin position="51"/>
        <end position="61"/>
    </location>
</feature>
<keyword evidence="3" id="KW-0805">Transcription regulation</keyword>
<dbReference type="InterPro" id="IPR007219">
    <property type="entry name" value="XnlR_reg_dom"/>
</dbReference>
<comment type="subcellular location">
    <subcellularLocation>
        <location evidence="1">Nucleus</location>
    </subcellularLocation>
</comment>
<evidence type="ECO:0000313" key="9">
    <source>
        <dbReference type="EMBL" id="KAH8689579.1"/>
    </source>
</evidence>
<keyword evidence="5" id="KW-0804">Transcription</keyword>
<dbReference type="Proteomes" id="UP001201262">
    <property type="component" value="Unassembled WGS sequence"/>
</dbReference>
<evidence type="ECO:0000256" key="3">
    <source>
        <dbReference type="ARBA" id="ARBA00023015"/>
    </source>
</evidence>
<feature type="region of interest" description="Disordered" evidence="7">
    <location>
        <begin position="38"/>
        <end position="61"/>
    </location>
</feature>
<dbReference type="GO" id="GO:0000981">
    <property type="term" value="F:DNA-binding transcription factor activity, RNA polymerase II-specific"/>
    <property type="evidence" value="ECO:0007669"/>
    <property type="project" value="InterPro"/>
</dbReference>
<keyword evidence="4" id="KW-0238">DNA-binding</keyword>
<dbReference type="SUPFAM" id="SSF57701">
    <property type="entry name" value="Zn2/Cys6 DNA-binding domain"/>
    <property type="match status" value="1"/>
</dbReference>
<dbReference type="Pfam" id="PF00172">
    <property type="entry name" value="Zn_clus"/>
    <property type="match status" value="1"/>
</dbReference>
<dbReference type="PANTHER" id="PTHR47338:SF20">
    <property type="entry name" value="ZN(II)2CYS6 TRANSCRIPTION FACTOR (EUROFUNG)"/>
    <property type="match status" value="1"/>
</dbReference>
<evidence type="ECO:0000259" key="8">
    <source>
        <dbReference type="PROSITE" id="PS50048"/>
    </source>
</evidence>
<organism evidence="9 10">
    <name type="scientific">Talaromyces proteolyticus</name>
    <dbReference type="NCBI Taxonomy" id="1131652"/>
    <lineage>
        <taxon>Eukaryota</taxon>
        <taxon>Fungi</taxon>
        <taxon>Dikarya</taxon>
        <taxon>Ascomycota</taxon>
        <taxon>Pezizomycotina</taxon>
        <taxon>Eurotiomycetes</taxon>
        <taxon>Eurotiomycetidae</taxon>
        <taxon>Eurotiales</taxon>
        <taxon>Trichocomaceae</taxon>
        <taxon>Talaromyces</taxon>
        <taxon>Talaromyces sect. Bacilispori</taxon>
    </lineage>
</organism>
<keyword evidence="2" id="KW-0479">Metal-binding</keyword>
<evidence type="ECO:0000256" key="6">
    <source>
        <dbReference type="ARBA" id="ARBA00023242"/>
    </source>
</evidence>
<dbReference type="InterPro" id="IPR001138">
    <property type="entry name" value="Zn2Cys6_DnaBD"/>
</dbReference>
<dbReference type="InterPro" id="IPR050815">
    <property type="entry name" value="TF_fung"/>
</dbReference>
<dbReference type="GO" id="GO:0008270">
    <property type="term" value="F:zinc ion binding"/>
    <property type="evidence" value="ECO:0007669"/>
    <property type="project" value="InterPro"/>
</dbReference>
<dbReference type="GO" id="GO:0006351">
    <property type="term" value="P:DNA-templated transcription"/>
    <property type="evidence" value="ECO:0007669"/>
    <property type="project" value="InterPro"/>
</dbReference>
<gene>
    <name evidence="9" type="ORF">BGW36DRAFT_391156</name>
</gene>
<evidence type="ECO:0000256" key="2">
    <source>
        <dbReference type="ARBA" id="ARBA00022723"/>
    </source>
</evidence>
<evidence type="ECO:0000256" key="7">
    <source>
        <dbReference type="SAM" id="MobiDB-lite"/>
    </source>
</evidence>
<proteinExistence type="predicted"/>
<evidence type="ECO:0000256" key="4">
    <source>
        <dbReference type="ARBA" id="ARBA00023125"/>
    </source>
</evidence>
<evidence type="ECO:0000256" key="5">
    <source>
        <dbReference type="ARBA" id="ARBA00023163"/>
    </source>
</evidence>
<evidence type="ECO:0000313" key="10">
    <source>
        <dbReference type="Proteomes" id="UP001201262"/>
    </source>
</evidence>
<reference evidence="9" key="1">
    <citation type="submission" date="2021-12" db="EMBL/GenBank/DDBJ databases">
        <title>Convergent genome expansion in fungi linked to evolution of root-endophyte symbiosis.</title>
        <authorList>
            <consortium name="DOE Joint Genome Institute"/>
            <person name="Ke Y.-H."/>
            <person name="Bonito G."/>
            <person name="Liao H.-L."/>
            <person name="Looney B."/>
            <person name="Rojas-Flechas A."/>
            <person name="Nash J."/>
            <person name="Hameed K."/>
            <person name="Schadt C."/>
            <person name="Martin F."/>
            <person name="Crous P.W."/>
            <person name="Miettinen O."/>
            <person name="Magnuson J.K."/>
            <person name="Labbe J."/>
            <person name="Jacobson D."/>
            <person name="Doktycz M.J."/>
            <person name="Veneault-Fourrey C."/>
            <person name="Kuo A."/>
            <person name="Mondo S."/>
            <person name="Calhoun S."/>
            <person name="Riley R."/>
            <person name="Ohm R."/>
            <person name="LaButti K."/>
            <person name="Andreopoulos B."/>
            <person name="Pangilinan J."/>
            <person name="Nolan M."/>
            <person name="Tritt A."/>
            <person name="Clum A."/>
            <person name="Lipzen A."/>
            <person name="Daum C."/>
            <person name="Barry K."/>
            <person name="Grigoriev I.V."/>
            <person name="Vilgalys R."/>
        </authorList>
    </citation>
    <scope>NUCLEOTIDE SEQUENCE</scope>
    <source>
        <strain evidence="9">PMI_201</strain>
    </source>
</reference>
<dbReference type="GO" id="GO:0005634">
    <property type="term" value="C:nucleus"/>
    <property type="evidence" value="ECO:0007669"/>
    <property type="project" value="UniProtKB-SubCell"/>
</dbReference>
<dbReference type="CDD" id="cd12148">
    <property type="entry name" value="fungal_TF_MHR"/>
    <property type="match status" value="1"/>
</dbReference>
<name>A0AAD4PRR6_9EURO</name>
<dbReference type="Pfam" id="PF04082">
    <property type="entry name" value="Fungal_trans"/>
    <property type="match status" value="1"/>
</dbReference>
<sequence>MKPPLACVKCRLRKKKCDRAYPICSSCLRTHDRCEYRVSSSSNKPPIRLPLTQTPDSDQVSRPTGFEGKFLGYPFFPDKFIGDSTSNIPIPSDLQSFVIGDDNLRQHITDFLEETDLFCMPFIPRQDLEVKLLSQIRQLNGAAILLLACIKILGQQVQDDPRSNPQYLVIKTGFVSAEVNGFLTVRLLQALLLLLFYEFSHGIYPSAFITLGTCTRYLAALGINGGSLSFEDTNNWIEAETRRRLWWAVYSMERIMMLGYPKGTLLLKEPDKNENLPSDDVSWDQAYPSPEAYLTLLSPAKSEMSSFRLLVHAAYLIGRVLQHASDDHLPLQAYNEKGAQIYRTICALMTVLDNETRSAIIPVSVPRGVLNSAVFLLYSISACGGDQSNVEYFEPARKSSAAIFLSRARLFFEGNLRDIFKPSPFLTHWGFHVYQYFYAIYRQEGHSESLQVLKDLEKAFEILGKRWKLTEVYVTLLNDMQAS</sequence>
<dbReference type="AlphaFoldDB" id="A0AAD4PRR6"/>
<dbReference type="CDD" id="cd00067">
    <property type="entry name" value="GAL4"/>
    <property type="match status" value="1"/>
</dbReference>
<dbReference type="PROSITE" id="PS00463">
    <property type="entry name" value="ZN2_CY6_FUNGAL_1"/>
    <property type="match status" value="1"/>
</dbReference>
<dbReference type="SMART" id="SM00066">
    <property type="entry name" value="GAL4"/>
    <property type="match status" value="1"/>
</dbReference>
<feature type="domain" description="Zn(2)-C6 fungal-type" evidence="8">
    <location>
        <begin position="6"/>
        <end position="36"/>
    </location>
</feature>
<comment type="caution">
    <text evidence="9">The sequence shown here is derived from an EMBL/GenBank/DDBJ whole genome shotgun (WGS) entry which is preliminary data.</text>
</comment>